<accession>A0A553NTW6</accession>
<evidence type="ECO:0000256" key="1">
    <source>
        <dbReference type="ARBA" id="ARBA00001946"/>
    </source>
</evidence>
<evidence type="ECO:0000256" key="5">
    <source>
        <dbReference type="ARBA" id="ARBA00022722"/>
    </source>
</evidence>
<dbReference type="PANTHER" id="PTHR12121:SF37">
    <property type="entry name" value="2',5'-PHOSPHODIESTERASE 12"/>
    <property type="match status" value="1"/>
</dbReference>
<comment type="cofactor">
    <cofactor evidence="1">
        <name>Mg(2+)</name>
        <dbReference type="ChEBI" id="CHEBI:18420"/>
    </cofactor>
</comment>
<evidence type="ECO:0000259" key="14">
    <source>
        <dbReference type="Pfam" id="PF03372"/>
    </source>
</evidence>
<dbReference type="GO" id="GO:0000288">
    <property type="term" value="P:nuclear-transcribed mRNA catabolic process, deadenylation-dependent decay"/>
    <property type="evidence" value="ECO:0007669"/>
    <property type="project" value="TreeGrafter"/>
</dbReference>
<dbReference type="FunFam" id="3.60.10.10:FF:000018">
    <property type="entry name" value="2',5'-phosphodiesterase 12"/>
    <property type="match status" value="1"/>
</dbReference>
<dbReference type="OMA" id="FRLKSAC"/>
<keyword evidence="5" id="KW-0540">Nuclease</keyword>
<dbReference type="SUPFAM" id="SSF56219">
    <property type="entry name" value="DNase I-like"/>
    <property type="match status" value="1"/>
</dbReference>
<evidence type="ECO:0000256" key="11">
    <source>
        <dbReference type="ARBA" id="ARBA00023128"/>
    </source>
</evidence>
<gene>
    <name evidence="15" type="ORF">TCAL_05072</name>
</gene>
<dbReference type="GO" id="GO:0046872">
    <property type="term" value="F:metal ion binding"/>
    <property type="evidence" value="ECO:0007669"/>
    <property type="project" value="UniProtKB-KW"/>
</dbReference>
<keyword evidence="10" id="KW-0809">Transit peptide</keyword>
<reference evidence="15 16" key="1">
    <citation type="journal article" date="2018" name="Nat. Ecol. Evol.">
        <title>Genomic signatures of mitonuclear coevolution across populations of Tigriopus californicus.</title>
        <authorList>
            <person name="Barreto F.S."/>
            <person name="Watson E.T."/>
            <person name="Lima T.G."/>
            <person name="Willett C.S."/>
            <person name="Edmands S."/>
            <person name="Li W."/>
            <person name="Burton R.S."/>
        </authorList>
    </citation>
    <scope>NUCLEOTIDE SEQUENCE [LARGE SCALE GENOMIC DNA]</scope>
    <source>
        <strain evidence="15 16">San Diego</strain>
    </source>
</reference>
<keyword evidence="7" id="KW-0378">Hydrolase</keyword>
<feature type="domain" description="Endonuclease/exonuclease/phosphatase" evidence="14">
    <location>
        <begin position="261"/>
        <end position="570"/>
    </location>
</feature>
<dbReference type="PANTHER" id="PTHR12121">
    <property type="entry name" value="CARBON CATABOLITE REPRESSOR PROTEIN 4"/>
    <property type="match status" value="1"/>
</dbReference>
<evidence type="ECO:0000256" key="7">
    <source>
        <dbReference type="ARBA" id="ARBA00022801"/>
    </source>
</evidence>
<dbReference type="GO" id="GO:0006397">
    <property type="term" value="P:mRNA processing"/>
    <property type="evidence" value="ECO:0007669"/>
    <property type="project" value="UniProtKB-KW"/>
</dbReference>
<dbReference type="Proteomes" id="UP000318571">
    <property type="component" value="Chromosome 1"/>
</dbReference>
<dbReference type="InterPro" id="IPR050410">
    <property type="entry name" value="CCR4/nocturin_mRNA_transcr"/>
</dbReference>
<dbReference type="Gene3D" id="3.60.10.10">
    <property type="entry name" value="Endonuclease/exonuclease/phosphatase"/>
    <property type="match status" value="1"/>
</dbReference>
<protein>
    <recommendedName>
        <fullName evidence="12">2',5'-phosphodiesterase 12</fullName>
    </recommendedName>
    <alternativeName>
        <fullName evidence="13">Mitochondrial deadenylase</fullName>
    </alternativeName>
</protein>
<dbReference type="STRING" id="6832.A0A553NTW6"/>
<dbReference type="AlphaFoldDB" id="A0A553NTW6"/>
<keyword evidence="11" id="KW-0496">Mitochondrion</keyword>
<evidence type="ECO:0000256" key="9">
    <source>
        <dbReference type="ARBA" id="ARBA00022842"/>
    </source>
</evidence>
<evidence type="ECO:0000256" key="2">
    <source>
        <dbReference type="ARBA" id="ARBA00004305"/>
    </source>
</evidence>
<dbReference type="Pfam" id="PF03372">
    <property type="entry name" value="Exo_endo_phos"/>
    <property type="match status" value="1"/>
</dbReference>
<keyword evidence="4" id="KW-0507">mRNA processing</keyword>
<proteinExistence type="predicted"/>
<name>A0A553NTW6_TIGCA</name>
<organism evidence="15 16">
    <name type="scientific">Tigriopus californicus</name>
    <name type="common">Marine copepod</name>
    <dbReference type="NCBI Taxonomy" id="6832"/>
    <lineage>
        <taxon>Eukaryota</taxon>
        <taxon>Metazoa</taxon>
        <taxon>Ecdysozoa</taxon>
        <taxon>Arthropoda</taxon>
        <taxon>Crustacea</taxon>
        <taxon>Multicrustacea</taxon>
        <taxon>Hexanauplia</taxon>
        <taxon>Copepoda</taxon>
        <taxon>Harpacticoida</taxon>
        <taxon>Harpacticidae</taxon>
        <taxon>Tigriopus</taxon>
    </lineage>
</organism>
<dbReference type="InterPro" id="IPR036691">
    <property type="entry name" value="Endo/exonu/phosph_ase_sf"/>
</dbReference>
<dbReference type="GO" id="GO:0005759">
    <property type="term" value="C:mitochondrial matrix"/>
    <property type="evidence" value="ECO:0007669"/>
    <property type="project" value="UniProtKB-SubCell"/>
</dbReference>
<keyword evidence="6" id="KW-0479">Metal-binding</keyword>
<dbReference type="EMBL" id="VCGU01000010">
    <property type="protein sequence ID" value="TRY68862.1"/>
    <property type="molecule type" value="Genomic_DNA"/>
</dbReference>
<evidence type="ECO:0000256" key="13">
    <source>
        <dbReference type="ARBA" id="ARBA00083541"/>
    </source>
</evidence>
<evidence type="ECO:0000256" key="10">
    <source>
        <dbReference type="ARBA" id="ARBA00022946"/>
    </source>
</evidence>
<evidence type="ECO:0000256" key="12">
    <source>
        <dbReference type="ARBA" id="ARBA00072755"/>
    </source>
</evidence>
<evidence type="ECO:0000256" key="6">
    <source>
        <dbReference type="ARBA" id="ARBA00022723"/>
    </source>
</evidence>
<keyword evidence="3" id="KW-0597">Phosphoprotein</keyword>
<evidence type="ECO:0000313" key="15">
    <source>
        <dbReference type="EMBL" id="TRY68862.1"/>
    </source>
</evidence>
<keyword evidence="9" id="KW-0460">Magnesium</keyword>
<keyword evidence="16" id="KW-1185">Reference proteome</keyword>
<dbReference type="GO" id="GO:0004535">
    <property type="term" value="F:poly(A)-specific ribonuclease activity"/>
    <property type="evidence" value="ECO:0007669"/>
    <property type="project" value="UniProtKB-ARBA"/>
</dbReference>
<evidence type="ECO:0000256" key="4">
    <source>
        <dbReference type="ARBA" id="ARBA00022664"/>
    </source>
</evidence>
<dbReference type="InterPro" id="IPR005135">
    <property type="entry name" value="Endo/exonuclease/phosphatase"/>
</dbReference>
<evidence type="ECO:0000256" key="3">
    <source>
        <dbReference type="ARBA" id="ARBA00022553"/>
    </source>
</evidence>
<keyword evidence="8" id="KW-0269">Exonuclease</keyword>
<comment type="subcellular location">
    <subcellularLocation>
        <location evidence="2">Mitochondrion matrix</location>
    </subcellularLocation>
</comment>
<evidence type="ECO:0000256" key="8">
    <source>
        <dbReference type="ARBA" id="ARBA00022839"/>
    </source>
</evidence>
<sequence length="585" mass="66523">METKNKAIVKHFPEDPIFSFTFLFNHPNLGVQRQFNLSRPIEEPSSQFKTRLLGNIEKVLTKKRKRKANQTEEGEKDLFPEVQATFSNQTCSNLILGDDVAIKDILFADNEVVMNLMGHEYLVDVNPPMVESARLQDQIMSGFLVYPYKLKVNFSDLSLSTFSWFASVEKFHDGLDPRAKTSPQVTWAHRQDSYLYRVTDEDKGGLLRLVIRPKNSQNREGLIFETISKGEVSAGPGLCGFEARQAFTKTKTKTDELRVVTYNLLADLYADSEYSRTVLHPQCPPYALAIEYRKQLLLQELIGYNADILCLQEVDAKVFDLDLCLVLEEPQYGFQGTFASKGGSVNEGEACFWRTDKFELIETERVVLGESLKTKDYVKDILSSICENDQLMANVAERSTIVQLVVLKHKSSERLVIVANTHMYFKPEADHVRLLQSAVILRELAEKQKKMTFAHPKCRISVMICGDFNSTPPCGVFEYYTKGSIAPDHPEWRVVEGQVVNDLNLHHQFKLGSACGTPEYTNFTITFKDCLDYIFYDKDSMKVREVVPFPSKEELDEIQGIPNIGYPSDHLPCIATLAWNGDHSV</sequence>
<comment type="caution">
    <text evidence="15">The sequence shown here is derived from an EMBL/GenBank/DDBJ whole genome shotgun (WGS) entry which is preliminary data.</text>
</comment>
<evidence type="ECO:0000313" key="16">
    <source>
        <dbReference type="Proteomes" id="UP000318571"/>
    </source>
</evidence>